<dbReference type="AlphaFoldDB" id="A0A9X2L4I0"/>
<dbReference type="Pfam" id="PF14126">
    <property type="entry name" value="DUF4293"/>
    <property type="match status" value="1"/>
</dbReference>
<feature type="transmembrane region" description="Helical" evidence="1">
    <location>
        <begin position="35"/>
        <end position="60"/>
    </location>
</feature>
<reference evidence="2" key="1">
    <citation type="submission" date="2022-06" db="EMBL/GenBank/DDBJ databases">
        <title>Gracilimonas sp. CAU 1638 isolated from sea sediment.</title>
        <authorList>
            <person name="Kim W."/>
        </authorList>
    </citation>
    <scope>NUCLEOTIDE SEQUENCE</scope>
    <source>
        <strain evidence="2">CAU 1638</strain>
    </source>
</reference>
<dbReference type="RefSeq" id="WP_255134466.1">
    <property type="nucleotide sequence ID" value="NZ_JANDBC010000001.1"/>
</dbReference>
<comment type="caution">
    <text evidence="2">The sequence shown here is derived from an EMBL/GenBank/DDBJ whole genome shotgun (WGS) entry which is preliminary data.</text>
</comment>
<keyword evidence="1" id="KW-0472">Membrane</keyword>
<feature type="transmembrane region" description="Helical" evidence="1">
    <location>
        <begin position="102"/>
        <end position="121"/>
    </location>
</feature>
<evidence type="ECO:0000256" key="1">
    <source>
        <dbReference type="SAM" id="Phobius"/>
    </source>
</evidence>
<gene>
    <name evidence="2" type="ORF">NM125_08415</name>
</gene>
<keyword evidence="1" id="KW-1133">Transmembrane helix</keyword>
<evidence type="ECO:0000313" key="3">
    <source>
        <dbReference type="Proteomes" id="UP001139125"/>
    </source>
</evidence>
<sequence>MIQRLQTVFLALASILNLSVYFTPIYEKAMNDPQLWIGIGLASSLLVALIINVFSIFLYNNRKNQIAWVKRAALLQVIGLGFCVGVLFSLGGIGTYLWDEALGTGLVIAGLLFQILALRFIKKDEELVRSMDRIR</sequence>
<feature type="transmembrane region" description="Helical" evidence="1">
    <location>
        <begin position="7"/>
        <end position="23"/>
    </location>
</feature>
<accession>A0A9X2L4I0</accession>
<dbReference type="EMBL" id="JANDBC010000001">
    <property type="protein sequence ID" value="MCP9291603.1"/>
    <property type="molecule type" value="Genomic_DNA"/>
</dbReference>
<keyword evidence="1" id="KW-0812">Transmembrane</keyword>
<organism evidence="2 3">
    <name type="scientific">Gracilimonas sediminicola</name>
    <dbReference type="NCBI Taxonomy" id="2952158"/>
    <lineage>
        <taxon>Bacteria</taxon>
        <taxon>Pseudomonadati</taxon>
        <taxon>Balneolota</taxon>
        <taxon>Balneolia</taxon>
        <taxon>Balneolales</taxon>
        <taxon>Balneolaceae</taxon>
        <taxon>Gracilimonas</taxon>
    </lineage>
</organism>
<dbReference type="InterPro" id="IPR025635">
    <property type="entry name" value="DUF4293"/>
</dbReference>
<protein>
    <submittedName>
        <fullName evidence="2">DUF4293 domain-containing protein</fullName>
    </submittedName>
</protein>
<dbReference type="Proteomes" id="UP001139125">
    <property type="component" value="Unassembled WGS sequence"/>
</dbReference>
<feature type="transmembrane region" description="Helical" evidence="1">
    <location>
        <begin position="72"/>
        <end position="96"/>
    </location>
</feature>
<evidence type="ECO:0000313" key="2">
    <source>
        <dbReference type="EMBL" id="MCP9291603.1"/>
    </source>
</evidence>
<keyword evidence="3" id="KW-1185">Reference proteome</keyword>
<name>A0A9X2L4I0_9BACT</name>
<proteinExistence type="predicted"/>